<keyword evidence="2" id="KW-1185">Reference proteome</keyword>
<dbReference type="KEGG" id="tva:4766329"/>
<dbReference type="RefSeq" id="XP_001320653.1">
    <property type="nucleotide sequence ID" value="XM_001320618.1"/>
</dbReference>
<protein>
    <submittedName>
        <fullName evidence="1">Uncharacterized protein</fullName>
    </submittedName>
</protein>
<dbReference type="VEuPathDB" id="TrichDB:TVAGG3_0516120"/>
<sequence length="196" mass="23820">MSEQDIHPNKFIELRSIYKYHIDSYNALYQLKTDKEEELKQIYKKIKTKLIDSKKYTPKRIMEDILNIIPYNNRYSKSYLFLAKFISDDYHVEEAYNAARISIFLFYKQYGIKLAKVDDFEKDNFKNLEIHTDDTIYKAIMYNDLKTFIIFTERHGFDKDQKLESSLYPYYYNTVYIHIHYLNYAVTMEQLIVSSY</sequence>
<reference evidence="1" key="1">
    <citation type="submission" date="2006-10" db="EMBL/GenBank/DDBJ databases">
        <authorList>
            <person name="Amadeo P."/>
            <person name="Zhao Q."/>
            <person name="Wortman J."/>
            <person name="Fraser-Liggett C."/>
            <person name="Carlton J."/>
        </authorList>
    </citation>
    <scope>NUCLEOTIDE SEQUENCE</scope>
    <source>
        <strain evidence="1">G3</strain>
    </source>
</reference>
<evidence type="ECO:0000313" key="2">
    <source>
        <dbReference type="Proteomes" id="UP000001542"/>
    </source>
</evidence>
<gene>
    <name evidence="1" type="ORF">TVAG_354890</name>
</gene>
<dbReference type="PANTHER" id="PTHR24182:SF13">
    <property type="entry name" value="LD18443P"/>
    <property type="match status" value="1"/>
</dbReference>
<organism evidence="1 2">
    <name type="scientific">Trichomonas vaginalis (strain ATCC PRA-98 / G3)</name>
    <dbReference type="NCBI Taxonomy" id="412133"/>
    <lineage>
        <taxon>Eukaryota</taxon>
        <taxon>Metamonada</taxon>
        <taxon>Parabasalia</taxon>
        <taxon>Trichomonadida</taxon>
        <taxon>Trichomonadidae</taxon>
        <taxon>Trichomonas</taxon>
    </lineage>
</organism>
<dbReference type="Proteomes" id="UP000001542">
    <property type="component" value="Unassembled WGS sequence"/>
</dbReference>
<evidence type="ECO:0000313" key="1">
    <source>
        <dbReference type="EMBL" id="EAY08430.1"/>
    </source>
</evidence>
<reference evidence="1" key="2">
    <citation type="journal article" date="2007" name="Science">
        <title>Draft genome sequence of the sexually transmitted pathogen Trichomonas vaginalis.</title>
        <authorList>
            <person name="Carlton J.M."/>
            <person name="Hirt R.P."/>
            <person name="Silva J.C."/>
            <person name="Delcher A.L."/>
            <person name="Schatz M."/>
            <person name="Zhao Q."/>
            <person name="Wortman J.R."/>
            <person name="Bidwell S.L."/>
            <person name="Alsmark U.C.M."/>
            <person name="Besteiro S."/>
            <person name="Sicheritz-Ponten T."/>
            <person name="Noel C.J."/>
            <person name="Dacks J.B."/>
            <person name="Foster P.G."/>
            <person name="Simillion C."/>
            <person name="Van de Peer Y."/>
            <person name="Miranda-Saavedra D."/>
            <person name="Barton G.J."/>
            <person name="Westrop G.D."/>
            <person name="Mueller S."/>
            <person name="Dessi D."/>
            <person name="Fiori P.L."/>
            <person name="Ren Q."/>
            <person name="Paulsen I."/>
            <person name="Zhang H."/>
            <person name="Bastida-Corcuera F.D."/>
            <person name="Simoes-Barbosa A."/>
            <person name="Brown M.T."/>
            <person name="Hayes R.D."/>
            <person name="Mukherjee M."/>
            <person name="Okumura C.Y."/>
            <person name="Schneider R."/>
            <person name="Smith A.J."/>
            <person name="Vanacova S."/>
            <person name="Villalvazo M."/>
            <person name="Haas B.J."/>
            <person name="Pertea M."/>
            <person name="Feldblyum T.V."/>
            <person name="Utterback T.R."/>
            <person name="Shu C.L."/>
            <person name="Osoegawa K."/>
            <person name="de Jong P.J."/>
            <person name="Hrdy I."/>
            <person name="Horvathova L."/>
            <person name="Zubacova Z."/>
            <person name="Dolezal P."/>
            <person name="Malik S.B."/>
            <person name="Logsdon J.M. Jr."/>
            <person name="Henze K."/>
            <person name="Gupta A."/>
            <person name="Wang C.C."/>
            <person name="Dunne R.L."/>
            <person name="Upcroft J.A."/>
            <person name="Upcroft P."/>
            <person name="White O."/>
            <person name="Salzberg S.L."/>
            <person name="Tang P."/>
            <person name="Chiu C.-H."/>
            <person name="Lee Y.-S."/>
            <person name="Embley T.M."/>
            <person name="Coombs G.H."/>
            <person name="Mottram J.C."/>
            <person name="Tachezy J."/>
            <person name="Fraser-Liggett C.M."/>
            <person name="Johnson P.J."/>
        </authorList>
    </citation>
    <scope>NUCLEOTIDE SEQUENCE [LARGE SCALE GENOMIC DNA]</scope>
    <source>
        <strain evidence="1">G3</strain>
    </source>
</reference>
<dbReference type="AlphaFoldDB" id="A2EFX4"/>
<dbReference type="InParanoid" id="A2EFX4"/>
<name>A2EFX4_TRIV3</name>
<dbReference type="PANTHER" id="PTHR24182">
    <property type="entry name" value="ANKYRIN REPEAT AND SOCS BOX CONTAINING 4"/>
    <property type="match status" value="1"/>
</dbReference>
<accession>A2EFX4</accession>
<dbReference type="EMBL" id="DS113378">
    <property type="protein sequence ID" value="EAY08430.1"/>
    <property type="molecule type" value="Genomic_DNA"/>
</dbReference>
<proteinExistence type="predicted"/>